<accession>A0AC35G842</accession>
<dbReference type="WBParaSite" id="PS1159_v2.g24514.t1">
    <property type="protein sequence ID" value="PS1159_v2.g24514.t1"/>
    <property type="gene ID" value="PS1159_v2.g24514"/>
</dbReference>
<dbReference type="Proteomes" id="UP000887580">
    <property type="component" value="Unplaced"/>
</dbReference>
<protein>
    <submittedName>
        <fullName evidence="2">Dihydrofolate reductase</fullName>
    </submittedName>
</protein>
<proteinExistence type="predicted"/>
<evidence type="ECO:0000313" key="1">
    <source>
        <dbReference type="Proteomes" id="UP000887580"/>
    </source>
</evidence>
<evidence type="ECO:0000313" key="2">
    <source>
        <dbReference type="WBParaSite" id="PS1159_v2.g24514.t1"/>
    </source>
</evidence>
<sequence length="252" mass="28709">MSVLVFLKESINRQKKLSSFFLSSSLPFLPSSSSSLLSCGIQLCLSIKKMSSSSSTSSTNIFETHPPRQMNLIVAIDAENGISKDNSLPWHLPKEYKHFQETTIKTSDPSKINAVIMGRKCWDSIPAKFRPLKSRINVILSKTLPPQISEHCIITDDFDKALKMLTEEEPYKSEVETIWNVGGKAIYQMGLEHPWMHKLVITKIDATFDTDVQFPDIDWENYELNEDFDGKPIEEKGLTYRIQSFTKKRSIA</sequence>
<organism evidence="1 2">
    <name type="scientific">Panagrolaimus sp. PS1159</name>
    <dbReference type="NCBI Taxonomy" id="55785"/>
    <lineage>
        <taxon>Eukaryota</taxon>
        <taxon>Metazoa</taxon>
        <taxon>Ecdysozoa</taxon>
        <taxon>Nematoda</taxon>
        <taxon>Chromadorea</taxon>
        <taxon>Rhabditida</taxon>
        <taxon>Tylenchina</taxon>
        <taxon>Panagrolaimomorpha</taxon>
        <taxon>Panagrolaimoidea</taxon>
        <taxon>Panagrolaimidae</taxon>
        <taxon>Panagrolaimus</taxon>
    </lineage>
</organism>
<name>A0AC35G842_9BILA</name>
<reference evidence="2" key="1">
    <citation type="submission" date="2022-11" db="UniProtKB">
        <authorList>
            <consortium name="WormBaseParasite"/>
        </authorList>
    </citation>
    <scope>IDENTIFICATION</scope>
</reference>